<name>A0A1I0CLS4_9FIRM</name>
<protein>
    <submittedName>
        <fullName evidence="2">Uncharacterized protein</fullName>
    </submittedName>
</protein>
<dbReference type="EMBL" id="FOHG01000038">
    <property type="protein sequence ID" value="SET19927.1"/>
    <property type="molecule type" value="Genomic_DNA"/>
</dbReference>
<keyword evidence="4" id="KW-1185">Reference proteome</keyword>
<accession>A0A1I0CLS4</accession>
<sequence length="73" mass="8936">MLKYFYAMLVIKICNKIRITENQLKTFIEKKENEIDCFFTKSEPEEEKSLFEELIGDDYEEPEELEEENVWDF</sequence>
<proteinExistence type="predicted"/>
<dbReference type="EMBL" id="FNBJ01000038">
    <property type="protein sequence ID" value="SDG02031.1"/>
    <property type="molecule type" value="Genomic_DNA"/>
</dbReference>
<evidence type="ECO:0000313" key="2">
    <source>
        <dbReference type="EMBL" id="SET19927.1"/>
    </source>
</evidence>
<dbReference type="AlphaFoldDB" id="A0A1I0CLS4"/>
<evidence type="ECO:0000313" key="4">
    <source>
        <dbReference type="Proteomes" id="UP000199519"/>
    </source>
</evidence>
<dbReference type="RefSeq" id="WP_089720814.1">
    <property type="nucleotide sequence ID" value="NZ_FOWY01000038.1"/>
</dbReference>
<evidence type="ECO:0000313" key="3">
    <source>
        <dbReference type="Proteomes" id="UP000198612"/>
    </source>
</evidence>
<dbReference type="Proteomes" id="UP000199519">
    <property type="component" value="Unassembled WGS sequence"/>
</dbReference>
<evidence type="ECO:0000313" key="1">
    <source>
        <dbReference type="EMBL" id="SDG02031.1"/>
    </source>
</evidence>
<dbReference type="Proteomes" id="UP000198612">
    <property type="component" value="Unassembled WGS sequence"/>
</dbReference>
<reference evidence="3 4" key="1">
    <citation type="submission" date="2016-10" db="EMBL/GenBank/DDBJ databases">
        <authorList>
            <person name="Varghese N."/>
            <person name="Submissions S."/>
        </authorList>
    </citation>
    <scope>NUCLEOTIDE SEQUENCE [LARGE SCALE GENOMIC DNA]</scope>
    <source>
        <strain evidence="1 4">WG2</strain>
        <strain evidence="2 3">WG5</strain>
    </source>
</reference>
<gene>
    <name evidence="1" type="ORF">SAMN04488598_13820</name>
    <name evidence="2" type="ORF">SAMN04515652_13820</name>
</gene>
<organism evidence="2 3">
    <name type="scientific">Halanaerobium congolense</name>
    <dbReference type="NCBI Taxonomy" id="54121"/>
    <lineage>
        <taxon>Bacteria</taxon>
        <taxon>Bacillati</taxon>
        <taxon>Bacillota</taxon>
        <taxon>Clostridia</taxon>
        <taxon>Halanaerobiales</taxon>
        <taxon>Halanaerobiaceae</taxon>
        <taxon>Halanaerobium</taxon>
    </lineage>
</organism>